<reference evidence="2" key="2">
    <citation type="submission" date="2015-01" db="EMBL/GenBank/DDBJ databases">
        <title>Evolutionary Origins and Diversification of the Mycorrhizal Mutualists.</title>
        <authorList>
            <consortium name="DOE Joint Genome Institute"/>
            <consortium name="Mycorrhizal Genomics Consortium"/>
            <person name="Kohler A."/>
            <person name="Kuo A."/>
            <person name="Nagy L.G."/>
            <person name="Floudas D."/>
            <person name="Copeland A."/>
            <person name="Barry K.W."/>
            <person name="Cichocki N."/>
            <person name="Veneault-Fourrey C."/>
            <person name="LaButti K."/>
            <person name="Lindquist E.A."/>
            <person name="Lipzen A."/>
            <person name="Lundell T."/>
            <person name="Morin E."/>
            <person name="Murat C."/>
            <person name="Riley R."/>
            <person name="Ohm R."/>
            <person name="Sun H."/>
            <person name="Tunlid A."/>
            <person name="Henrissat B."/>
            <person name="Grigoriev I.V."/>
            <person name="Hibbett D.S."/>
            <person name="Martin F."/>
        </authorList>
    </citation>
    <scope>NUCLEOTIDE SEQUENCE [LARGE SCALE GENOMIC DNA]</scope>
    <source>
        <strain evidence="2">h7</strain>
    </source>
</reference>
<dbReference type="Proteomes" id="UP000053424">
    <property type="component" value="Unassembled WGS sequence"/>
</dbReference>
<dbReference type="EMBL" id="KN831858">
    <property type="protein sequence ID" value="KIM34763.1"/>
    <property type="molecule type" value="Genomic_DNA"/>
</dbReference>
<sequence>MRQKSPARGHTAKTQRGRGPLVSFISIVKGSKIKFFSVATESCIDLSPMACANNEKLPSIHRPTRALLL</sequence>
<evidence type="ECO:0000313" key="2">
    <source>
        <dbReference type="Proteomes" id="UP000053424"/>
    </source>
</evidence>
<organism evidence="1 2">
    <name type="scientific">Hebeloma cylindrosporum</name>
    <dbReference type="NCBI Taxonomy" id="76867"/>
    <lineage>
        <taxon>Eukaryota</taxon>
        <taxon>Fungi</taxon>
        <taxon>Dikarya</taxon>
        <taxon>Basidiomycota</taxon>
        <taxon>Agaricomycotina</taxon>
        <taxon>Agaricomycetes</taxon>
        <taxon>Agaricomycetidae</taxon>
        <taxon>Agaricales</taxon>
        <taxon>Agaricineae</taxon>
        <taxon>Hymenogastraceae</taxon>
        <taxon>Hebeloma</taxon>
    </lineage>
</organism>
<gene>
    <name evidence="1" type="ORF">M413DRAFT_404377</name>
</gene>
<evidence type="ECO:0000313" key="1">
    <source>
        <dbReference type="EMBL" id="KIM34763.1"/>
    </source>
</evidence>
<name>A0A0C2X9Q6_HEBCY</name>
<keyword evidence="2" id="KW-1185">Reference proteome</keyword>
<dbReference type="HOGENOM" id="CLU_2776222_0_0_1"/>
<accession>A0A0C2X9Q6</accession>
<dbReference type="AlphaFoldDB" id="A0A0C2X9Q6"/>
<proteinExistence type="predicted"/>
<reference evidence="1 2" key="1">
    <citation type="submission" date="2014-04" db="EMBL/GenBank/DDBJ databases">
        <authorList>
            <consortium name="DOE Joint Genome Institute"/>
            <person name="Kuo A."/>
            <person name="Gay G."/>
            <person name="Dore J."/>
            <person name="Kohler A."/>
            <person name="Nagy L.G."/>
            <person name="Floudas D."/>
            <person name="Copeland A."/>
            <person name="Barry K.W."/>
            <person name="Cichocki N."/>
            <person name="Veneault-Fourrey C."/>
            <person name="LaButti K."/>
            <person name="Lindquist E.A."/>
            <person name="Lipzen A."/>
            <person name="Lundell T."/>
            <person name="Morin E."/>
            <person name="Murat C."/>
            <person name="Sun H."/>
            <person name="Tunlid A."/>
            <person name="Henrissat B."/>
            <person name="Grigoriev I.V."/>
            <person name="Hibbett D.S."/>
            <person name="Martin F."/>
            <person name="Nordberg H.P."/>
            <person name="Cantor M.N."/>
            <person name="Hua S.X."/>
        </authorList>
    </citation>
    <scope>NUCLEOTIDE SEQUENCE [LARGE SCALE GENOMIC DNA]</scope>
    <source>
        <strain evidence="2">h7</strain>
    </source>
</reference>
<protein>
    <submittedName>
        <fullName evidence="1">Uncharacterized protein</fullName>
    </submittedName>
</protein>